<gene>
    <name evidence="4" type="ORF">ACEU0G_003846</name>
</gene>
<feature type="region of interest" description="Disordered" evidence="1">
    <location>
        <begin position="1"/>
        <end position="20"/>
    </location>
</feature>
<evidence type="ECO:0000256" key="2">
    <source>
        <dbReference type="SAM" id="Phobius"/>
    </source>
</evidence>
<dbReference type="Proteomes" id="UP001605261">
    <property type="component" value="Unassembled WGS sequence"/>
</dbReference>
<feature type="transmembrane region" description="Helical" evidence="2">
    <location>
        <begin position="96"/>
        <end position="124"/>
    </location>
</feature>
<dbReference type="EMBL" id="JBHGCJ010000008">
    <property type="protein sequence ID" value="MFG6109825.1"/>
    <property type="molecule type" value="Genomic_DNA"/>
</dbReference>
<keyword evidence="2" id="KW-1133">Transmembrane helix</keyword>
<proteinExistence type="predicted"/>
<evidence type="ECO:0000313" key="4">
    <source>
        <dbReference type="EMBL" id="MFG6109825.1"/>
    </source>
</evidence>
<feature type="compositionally biased region" description="Basic and acidic residues" evidence="1">
    <location>
        <begin position="7"/>
        <end position="17"/>
    </location>
</feature>
<comment type="caution">
    <text evidence="4">The sequence shown here is derived from an EMBL/GenBank/DDBJ whole genome shotgun (WGS) entry which is preliminary data.</text>
</comment>
<reference evidence="4 5" key="1">
    <citation type="submission" date="2024-09" db="EMBL/GenBank/DDBJ databases">
        <authorList>
            <consortium name="All-Russian atlas of soil microorganisms"/>
            <consortium name="as a basis for the search for new antimicrobial producers and enzymes with unique properties"/>
            <person name="Sokolova E.A."/>
            <person name="Voronina E.N."/>
        </authorList>
    </citation>
    <scope>NUCLEOTIDE SEQUENCE [LARGE SCALE GENOMIC DNA]</scope>
    <source>
        <strain evidence="4 5">AF-22b-331.1</strain>
    </source>
</reference>
<feature type="domain" description="DUF4190" evidence="3">
    <location>
        <begin position="52"/>
        <end position="114"/>
    </location>
</feature>
<accession>A0ABW7CY65</accession>
<dbReference type="Pfam" id="PF13828">
    <property type="entry name" value="DUF4190"/>
    <property type="match status" value="1"/>
</dbReference>
<keyword evidence="2" id="KW-0812">Transmembrane</keyword>
<evidence type="ECO:0000256" key="1">
    <source>
        <dbReference type="SAM" id="MobiDB-lite"/>
    </source>
</evidence>
<dbReference type="InterPro" id="IPR025241">
    <property type="entry name" value="DUF4190"/>
</dbReference>
<feature type="transmembrane region" description="Helical" evidence="2">
    <location>
        <begin position="54"/>
        <end position="75"/>
    </location>
</feature>
<name>A0ABW7CY65_9GAMM</name>
<keyword evidence="5" id="KW-1185">Reference proteome</keyword>
<evidence type="ECO:0000259" key="3">
    <source>
        <dbReference type="Pfam" id="PF13828"/>
    </source>
</evidence>
<keyword evidence="2" id="KW-0472">Membrane</keyword>
<protein>
    <submittedName>
        <fullName evidence="4">DUF4190 domain-containing protein</fullName>
    </submittedName>
</protein>
<evidence type="ECO:0000313" key="5">
    <source>
        <dbReference type="Proteomes" id="UP001605261"/>
    </source>
</evidence>
<organism evidence="4 5">
    <name type="scientific">Stenotrophomonas nematodicola</name>
    <dbReference type="NCBI Taxonomy" id="2656746"/>
    <lineage>
        <taxon>Bacteria</taxon>
        <taxon>Pseudomonadati</taxon>
        <taxon>Pseudomonadota</taxon>
        <taxon>Gammaproteobacteria</taxon>
        <taxon>Lysobacterales</taxon>
        <taxon>Lysobacteraceae</taxon>
        <taxon>Stenotrophomonas</taxon>
    </lineage>
</organism>
<sequence>MLAAGTLDHRPHVERGWRPGPHGLSLPLRHAPHRHHGGCRCPSPHPLGNTFARVSLIFGLLDCVVLPVVGQWVAIITGHWARAQIRRRHAPLDTDAFALAGLTLGWIGLIVLMVVAAVMVFRVIPALKALGQVLLDALLLRSH</sequence>